<dbReference type="RefSeq" id="WP_101642899.1">
    <property type="nucleotide sequence ID" value="NZ_PGUY01000040.1"/>
</dbReference>
<evidence type="ECO:0000313" key="1">
    <source>
        <dbReference type="EMBL" id="PLT29449.1"/>
    </source>
</evidence>
<reference evidence="1 2" key="1">
    <citation type="submission" date="2017-11" db="EMBL/GenBank/DDBJ databases">
        <title>Comparitive Functional Genomics of Dry Heat Resistant strains isolated from the Viking Spacecraft.</title>
        <authorList>
            <person name="Seuylemezian A."/>
            <person name="Cooper K."/>
            <person name="Vaishampayan P."/>
        </authorList>
    </citation>
    <scope>NUCLEOTIDE SEQUENCE [LARGE SCALE GENOMIC DNA]</scope>
    <source>
        <strain evidence="1 2">V1-29</strain>
    </source>
</reference>
<dbReference type="Proteomes" id="UP000234748">
    <property type="component" value="Unassembled WGS sequence"/>
</dbReference>
<dbReference type="AlphaFoldDB" id="A0A2N5M513"/>
<protein>
    <submittedName>
        <fullName evidence="1">Uncharacterized protein</fullName>
    </submittedName>
</protein>
<gene>
    <name evidence="1" type="ORF">CUU66_13180</name>
</gene>
<accession>A0A2N5M513</accession>
<evidence type="ECO:0000313" key="2">
    <source>
        <dbReference type="Proteomes" id="UP000234748"/>
    </source>
</evidence>
<dbReference type="EMBL" id="PGUY01000040">
    <property type="protein sequence ID" value="PLT29449.1"/>
    <property type="molecule type" value="Genomic_DNA"/>
</dbReference>
<sequence>MQLTFSEGSCMTLEQHMYIQAIFYLEEENYRHKCKINILAADTEIKTKHIDIKVLHTYPYNISQHQRVLEYLNEKKFDTFLSLRSELVEIVSDEIEKTGNWKDYRLEVLFW</sequence>
<name>A0A2N5M513_9BACI</name>
<organism evidence="1 2">
    <name type="scientific">Peribacillus deserti</name>
    <dbReference type="NCBI Taxonomy" id="673318"/>
    <lineage>
        <taxon>Bacteria</taxon>
        <taxon>Bacillati</taxon>
        <taxon>Bacillota</taxon>
        <taxon>Bacilli</taxon>
        <taxon>Bacillales</taxon>
        <taxon>Bacillaceae</taxon>
        <taxon>Peribacillus</taxon>
    </lineage>
</organism>
<keyword evidence="2" id="KW-1185">Reference proteome</keyword>
<proteinExistence type="predicted"/>
<comment type="caution">
    <text evidence="1">The sequence shown here is derived from an EMBL/GenBank/DDBJ whole genome shotgun (WGS) entry which is preliminary data.</text>
</comment>